<keyword evidence="2" id="KW-0472">Membrane</keyword>
<feature type="compositionally biased region" description="Basic and acidic residues" evidence="1">
    <location>
        <begin position="85"/>
        <end position="104"/>
    </location>
</feature>
<name>G3NFW6_GASAC</name>
<evidence type="ECO:0000256" key="1">
    <source>
        <dbReference type="SAM" id="MobiDB-lite"/>
    </source>
</evidence>
<reference evidence="3" key="2">
    <citation type="submission" date="2024-04" db="UniProtKB">
        <authorList>
            <consortium name="Ensembl"/>
        </authorList>
    </citation>
    <scope>IDENTIFICATION</scope>
</reference>
<dbReference type="AlphaFoldDB" id="G3NFW6"/>
<dbReference type="InParanoid" id="G3NFW6"/>
<keyword evidence="2" id="KW-1133">Transmembrane helix</keyword>
<sequence>MQDSNSDQVYIRLYRERVLWLCPFLALVSSRQGASAGAISHVKYFELSECVVFFAIYELVLVLAKIVSWPAPLFNSRHRGGQKNKQKEGDNSYEKREGRRRDNKNNCAASKSSATWRTLLQTKGGR</sequence>
<evidence type="ECO:0000256" key="2">
    <source>
        <dbReference type="SAM" id="Phobius"/>
    </source>
</evidence>
<reference evidence="3" key="1">
    <citation type="submission" date="2006-01" db="EMBL/GenBank/DDBJ databases">
        <authorList>
            <person name="Lindblad-Toh K."/>
            <person name="Mauceli E."/>
            <person name="Grabherr M."/>
            <person name="Chang J.L."/>
            <person name="Lander E.S."/>
        </authorList>
    </citation>
    <scope>NUCLEOTIDE SEQUENCE [LARGE SCALE GENOMIC DNA]</scope>
</reference>
<proteinExistence type="predicted"/>
<evidence type="ECO:0000313" key="3">
    <source>
        <dbReference type="Ensembl" id="ENSGACP00000004221.1"/>
    </source>
</evidence>
<keyword evidence="2" id="KW-0812">Transmembrane</keyword>
<dbReference type="Ensembl" id="ENSGACT00000004235.1">
    <property type="protein sequence ID" value="ENSGACP00000004221.1"/>
    <property type="gene ID" value="ENSGACG00000003229.1"/>
</dbReference>
<protein>
    <submittedName>
        <fullName evidence="3">Uncharacterized protein</fullName>
    </submittedName>
</protein>
<feature type="transmembrane region" description="Helical" evidence="2">
    <location>
        <begin position="52"/>
        <end position="74"/>
    </location>
</feature>
<feature type="region of interest" description="Disordered" evidence="1">
    <location>
        <begin position="73"/>
        <end position="113"/>
    </location>
</feature>
<accession>G3NFW6</accession>
<organism evidence="3">
    <name type="scientific">Gasterosteus aculeatus</name>
    <name type="common">Three-spined stickleback</name>
    <dbReference type="NCBI Taxonomy" id="69293"/>
    <lineage>
        <taxon>Eukaryota</taxon>
        <taxon>Metazoa</taxon>
        <taxon>Chordata</taxon>
        <taxon>Craniata</taxon>
        <taxon>Vertebrata</taxon>
        <taxon>Euteleostomi</taxon>
        <taxon>Actinopterygii</taxon>
        <taxon>Neopterygii</taxon>
        <taxon>Teleostei</taxon>
        <taxon>Neoteleostei</taxon>
        <taxon>Acanthomorphata</taxon>
        <taxon>Eupercaria</taxon>
        <taxon>Perciformes</taxon>
        <taxon>Cottioidei</taxon>
        <taxon>Gasterosteales</taxon>
        <taxon>Gasterosteidae</taxon>
        <taxon>Gasterosteus</taxon>
    </lineage>
</organism>
<dbReference type="Bgee" id="ENSGACG00000003229">
    <property type="expression patterns" value="Expressed in intestinal epithelial cell and 13 other cell types or tissues"/>
</dbReference>